<dbReference type="PIRSF" id="PIRSF017082">
    <property type="entry name" value="YflP"/>
    <property type="match status" value="1"/>
</dbReference>
<dbReference type="SUPFAM" id="SSF53850">
    <property type="entry name" value="Periplasmic binding protein-like II"/>
    <property type="match status" value="1"/>
</dbReference>
<reference evidence="2" key="1">
    <citation type="submission" date="2023-01" db="EMBL/GenBank/DDBJ databases">
        <title>Xenophilus mangrovi sp. nov., isolated from soil of Mangrove nature reserve.</title>
        <authorList>
            <person name="Xu S."/>
            <person name="Liu Z."/>
            <person name="Xu Y."/>
        </authorList>
    </citation>
    <scope>NUCLEOTIDE SEQUENCE</scope>
    <source>
        <strain evidence="2">YW8</strain>
    </source>
</reference>
<protein>
    <submittedName>
        <fullName evidence="2">Bug family tripartite tricarboxylate transporter substrate binding protein</fullName>
    </submittedName>
</protein>
<dbReference type="Gene3D" id="3.40.190.10">
    <property type="entry name" value="Periplasmic binding protein-like II"/>
    <property type="match status" value="1"/>
</dbReference>
<evidence type="ECO:0000313" key="2">
    <source>
        <dbReference type="EMBL" id="MDA7417414.1"/>
    </source>
</evidence>
<dbReference type="PANTHER" id="PTHR42928">
    <property type="entry name" value="TRICARBOXYLATE-BINDING PROTEIN"/>
    <property type="match status" value="1"/>
</dbReference>
<dbReference type="Gene3D" id="3.40.190.150">
    <property type="entry name" value="Bordetella uptake gene, domain 1"/>
    <property type="match status" value="1"/>
</dbReference>
<dbReference type="CDD" id="cd13579">
    <property type="entry name" value="PBP2_Bug_NagM"/>
    <property type="match status" value="1"/>
</dbReference>
<gene>
    <name evidence="2" type="ORF">PGB34_13675</name>
</gene>
<evidence type="ECO:0000256" key="1">
    <source>
        <dbReference type="ARBA" id="ARBA00006987"/>
    </source>
</evidence>
<comment type="caution">
    <text evidence="2">The sequence shown here is derived from an EMBL/GenBank/DDBJ whole genome shotgun (WGS) entry which is preliminary data.</text>
</comment>
<accession>A0AAE3NA60</accession>
<dbReference type="PANTHER" id="PTHR42928:SF5">
    <property type="entry name" value="BLR1237 PROTEIN"/>
    <property type="match status" value="1"/>
</dbReference>
<dbReference type="Proteomes" id="UP001212602">
    <property type="component" value="Unassembled WGS sequence"/>
</dbReference>
<dbReference type="EMBL" id="JAQIPB010000006">
    <property type="protein sequence ID" value="MDA7417414.1"/>
    <property type="molecule type" value="Genomic_DNA"/>
</dbReference>
<organism evidence="2 3">
    <name type="scientific">Xenophilus arseniciresistens</name>
    <dbReference type="NCBI Taxonomy" id="1283306"/>
    <lineage>
        <taxon>Bacteria</taxon>
        <taxon>Pseudomonadati</taxon>
        <taxon>Pseudomonadota</taxon>
        <taxon>Betaproteobacteria</taxon>
        <taxon>Burkholderiales</taxon>
        <taxon>Comamonadaceae</taxon>
        <taxon>Xenophilus</taxon>
    </lineage>
</organism>
<sequence length="306" mass="32510">MGMTGNAQAQPLDGPLRLVVGYAPGGTTDMVARFVGDRLAQTLGVPVVVDNKPGAGGRLAAQQLKGAPAGQNVLMVANPAVMVVAPLVFKDNGYDPERDFQAVSHVNDYDFGLAVAPGVPAQNLTQLLDWMRANPNQSNIGVPATGSLPHFFALMLGQSAKVRAEVIGYKGSATVITDLIGGQVPIAVDTFDAQLPHYQAGKFRILAMSGAKRSSLAPDVPTFKESGLDLTGTGWNAFFAPAAMPREKVDRLAQAIQAVMQEPEMQRRFADNKLVPVVSTRAQTEAMLKAYRAQWAPVVKTSGYQP</sequence>
<keyword evidence="3" id="KW-1185">Reference proteome</keyword>
<dbReference type="AlphaFoldDB" id="A0AAE3NA60"/>
<dbReference type="InterPro" id="IPR005064">
    <property type="entry name" value="BUG"/>
</dbReference>
<comment type="similarity">
    <text evidence="1">Belongs to the UPF0065 (bug) family.</text>
</comment>
<dbReference type="Pfam" id="PF03401">
    <property type="entry name" value="TctC"/>
    <property type="match status" value="1"/>
</dbReference>
<name>A0AAE3NA60_9BURK</name>
<dbReference type="InterPro" id="IPR042100">
    <property type="entry name" value="Bug_dom1"/>
</dbReference>
<evidence type="ECO:0000313" key="3">
    <source>
        <dbReference type="Proteomes" id="UP001212602"/>
    </source>
</evidence>
<proteinExistence type="inferred from homology"/>